<keyword evidence="1" id="KW-0472">Membrane</keyword>
<dbReference type="Proteomes" id="UP000238479">
    <property type="component" value="Chromosome 3"/>
</dbReference>
<keyword evidence="3" id="KW-1185">Reference proteome</keyword>
<name>A0A2P6REF5_ROSCH</name>
<sequence>MIGFSSLLYLMCLMNINSYLLISNLINVIFLYSWMTNMECLFEYIFLGPNLNFNARPFRYAIFDFYCSEFSIAYYIWHSSSLFA</sequence>
<proteinExistence type="predicted"/>
<evidence type="ECO:0000313" key="3">
    <source>
        <dbReference type="Proteomes" id="UP000238479"/>
    </source>
</evidence>
<gene>
    <name evidence="2" type="ORF">RchiOBHm_Chr3g0483311</name>
</gene>
<feature type="transmembrane region" description="Helical" evidence="1">
    <location>
        <begin position="7"/>
        <end position="34"/>
    </location>
</feature>
<accession>A0A2P6REF5</accession>
<evidence type="ECO:0000313" key="2">
    <source>
        <dbReference type="EMBL" id="PRQ44806.1"/>
    </source>
</evidence>
<keyword evidence="1" id="KW-1133">Transmembrane helix</keyword>
<dbReference type="EMBL" id="PDCK01000041">
    <property type="protein sequence ID" value="PRQ44806.1"/>
    <property type="molecule type" value="Genomic_DNA"/>
</dbReference>
<comment type="caution">
    <text evidence="2">The sequence shown here is derived from an EMBL/GenBank/DDBJ whole genome shotgun (WGS) entry which is preliminary data.</text>
</comment>
<dbReference type="Gramene" id="PRQ44806">
    <property type="protein sequence ID" value="PRQ44806"/>
    <property type="gene ID" value="RchiOBHm_Chr3g0483311"/>
</dbReference>
<keyword evidence="1" id="KW-0812">Transmembrane</keyword>
<evidence type="ECO:0000256" key="1">
    <source>
        <dbReference type="SAM" id="Phobius"/>
    </source>
</evidence>
<organism evidence="2 3">
    <name type="scientific">Rosa chinensis</name>
    <name type="common">China rose</name>
    <dbReference type="NCBI Taxonomy" id="74649"/>
    <lineage>
        <taxon>Eukaryota</taxon>
        <taxon>Viridiplantae</taxon>
        <taxon>Streptophyta</taxon>
        <taxon>Embryophyta</taxon>
        <taxon>Tracheophyta</taxon>
        <taxon>Spermatophyta</taxon>
        <taxon>Magnoliopsida</taxon>
        <taxon>eudicotyledons</taxon>
        <taxon>Gunneridae</taxon>
        <taxon>Pentapetalae</taxon>
        <taxon>rosids</taxon>
        <taxon>fabids</taxon>
        <taxon>Rosales</taxon>
        <taxon>Rosaceae</taxon>
        <taxon>Rosoideae</taxon>
        <taxon>Rosoideae incertae sedis</taxon>
        <taxon>Rosa</taxon>
    </lineage>
</organism>
<protein>
    <submittedName>
        <fullName evidence="2">Uncharacterized protein</fullName>
    </submittedName>
</protein>
<reference evidence="2 3" key="1">
    <citation type="journal article" date="2018" name="Nat. Genet.">
        <title>The Rosa genome provides new insights in the design of modern roses.</title>
        <authorList>
            <person name="Bendahmane M."/>
        </authorList>
    </citation>
    <scope>NUCLEOTIDE SEQUENCE [LARGE SCALE GENOMIC DNA]</scope>
    <source>
        <strain evidence="3">cv. Old Blush</strain>
    </source>
</reference>
<dbReference type="AlphaFoldDB" id="A0A2P6REF5"/>